<feature type="compositionally biased region" description="Polar residues" evidence="1">
    <location>
        <begin position="1183"/>
        <end position="1210"/>
    </location>
</feature>
<keyword evidence="2" id="KW-1133">Transmembrane helix</keyword>
<feature type="compositionally biased region" description="Basic and acidic residues" evidence="1">
    <location>
        <begin position="1253"/>
        <end position="1275"/>
    </location>
</feature>
<feature type="compositionally biased region" description="Basic and acidic residues" evidence="1">
    <location>
        <begin position="1067"/>
        <end position="1116"/>
    </location>
</feature>
<feature type="compositionally biased region" description="Polar residues" evidence="1">
    <location>
        <begin position="966"/>
        <end position="1008"/>
    </location>
</feature>
<feature type="compositionally biased region" description="Basic and acidic residues" evidence="1">
    <location>
        <begin position="429"/>
        <end position="440"/>
    </location>
</feature>
<evidence type="ECO:0000313" key="4">
    <source>
        <dbReference type="Proteomes" id="UP000828251"/>
    </source>
</evidence>
<feature type="region of interest" description="Disordered" evidence="1">
    <location>
        <begin position="775"/>
        <end position="853"/>
    </location>
</feature>
<evidence type="ECO:0000313" key="3">
    <source>
        <dbReference type="EMBL" id="KAH1066927.1"/>
    </source>
</evidence>
<name>A0A9D3V3H5_9ROSI</name>
<dbReference type="OrthoDB" id="1908091at2759"/>
<gene>
    <name evidence="3" type="ORF">J1N35_031914</name>
</gene>
<dbReference type="EMBL" id="JAIQCV010000009">
    <property type="protein sequence ID" value="KAH1066927.1"/>
    <property type="molecule type" value="Genomic_DNA"/>
</dbReference>
<sequence length="1275" mass="140224">MPNFVILIGLISEKKMSINVKVIQHFVWKIIRFSGSCSYKFVRRYPVVAGFFIFVLFVYVCFPSYFYILMYSSPILICTAISIRFYWKTKRREVQMIQKKESEERSSADVSRSKVPSLRPQKSVRRNARKEVLQWDRNDSPDSNLLFGSGINDILSGKSNLLEENSRSSNVKGSSNVEHGESSSQNEKRNDQALNDPKLLLDNETLKPHSVSGDSFGGQSGKSPAAGGGGGGGEVEKERLEKRKDVKEIKVREDRDKAVEWTKDDEKHLMDLGLTEAERNRRLESLIAKRRARKMFKMAIEKSLMDKGIVPHNHIAPILIVKNNILGFSNHADEEVLQMPGSAPSILLPTQNPFDLPYDPFEEKPNLTGDSFQQEFMAVNQRDMLFCRHESFQHGPLFTFETTQDSINDPFKPYYSAEKRLVGGPAVDRFRKAPDDEGGHHQNNSRGFGSDIDLIELEESINNDTINSLEEKSEKITESANDKTEIGETNENPHDLSGSEIRVEIDSTKNNDSCYSASSSDDSESGLDQTAKPLSLCTNQVRKAFNLSIPPKGKTVTKLPFDSSPSPRRTEFNLFYNTYRRQSHTRNCSIASDLQVEVSEVGSTTLSTDGTSSPVEGSVTYDGDVERDINSDNEELWGGSFNLSKEANREKLRELDDIIEDDSVEVKVSGLNKKPEEPIASISPSELEKASNVSDKLSPENPGKPVQLTGKSVVHSPSESCFRKPEQFIDPQQKPTEENIICNTKPITEGDANTLESKSSETKANGAQALFEPAALGEMGKPDDAINLDSSGYKHGNKETSCEYKRTAESEKKMEESQPSKYIEEGICKSTKHGTGDAPSSVQSKDQPSKHFEEDAQNLTEYNTGNAPNAVQSIDELESIPASGVNQNILEDNVSGVEQRLGGSIAVAPNRRLELDQTYLSSGASPRSVLPQSILADQIPVSDIEQRRQTDWPGSVTEDIMRENSADNQPHENSTFNMPQSTQRLAENSIQDSSSNCGPATSEESSCVTKKRTDGSTAHNMNELVLEGTQGNDVSSLKSSKDESKTSTSSEDTEELSKISGESNLDSIEHPGGSEKLIEHNTRTDSSKSKEGNAKTDDPKTMVREKSAAEVDRVCNVKDSLTNKVTNSESSNPVLDDEGEHQILSRQKAVVEPSKTSGATSAGSDKDSKHESTTLTKAEANAGLSTSKGESNSSNNIKNGGDTQNLSGQERLSDASQSREDNLSKAISESISGADNTATTGISIDCKIATEASKPKEPEVKAVNTKENDSNEVEK</sequence>
<dbReference type="PANTHER" id="PTHR33870:SF32">
    <property type="match status" value="1"/>
</dbReference>
<feature type="compositionally biased region" description="Polar residues" evidence="1">
    <location>
        <begin position="1154"/>
        <end position="1163"/>
    </location>
</feature>
<feature type="compositionally biased region" description="Gly residues" evidence="1">
    <location>
        <begin position="215"/>
        <end position="233"/>
    </location>
</feature>
<feature type="transmembrane region" description="Helical" evidence="2">
    <location>
        <begin position="41"/>
        <end position="60"/>
    </location>
</feature>
<feature type="compositionally biased region" description="Polar residues" evidence="1">
    <location>
        <begin position="1119"/>
        <end position="1133"/>
    </location>
</feature>
<feature type="compositionally biased region" description="Basic and acidic residues" evidence="1">
    <location>
        <begin position="469"/>
        <end position="494"/>
    </location>
</feature>
<feature type="region of interest" description="Disordered" evidence="1">
    <location>
        <begin position="205"/>
        <end position="241"/>
    </location>
</feature>
<feature type="compositionally biased region" description="Low complexity" evidence="1">
    <location>
        <begin position="604"/>
        <end position="613"/>
    </location>
</feature>
<organism evidence="3 4">
    <name type="scientific">Gossypium stocksii</name>
    <dbReference type="NCBI Taxonomy" id="47602"/>
    <lineage>
        <taxon>Eukaryota</taxon>
        <taxon>Viridiplantae</taxon>
        <taxon>Streptophyta</taxon>
        <taxon>Embryophyta</taxon>
        <taxon>Tracheophyta</taxon>
        <taxon>Spermatophyta</taxon>
        <taxon>Magnoliopsida</taxon>
        <taxon>eudicotyledons</taxon>
        <taxon>Gunneridae</taxon>
        <taxon>Pentapetalae</taxon>
        <taxon>rosids</taxon>
        <taxon>malvids</taxon>
        <taxon>Malvales</taxon>
        <taxon>Malvaceae</taxon>
        <taxon>Malvoideae</taxon>
        <taxon>Gossypium</taxon>
    </lineage>
</organism>
<feature type="region of interest" description="Disordered" evidence="1">
    <location>
        <begin position="669"/>
        <end position="739"/>
    </location>
</feature>
<comment type="caution">
    <text evidence="3">The sequence shown here is derived from an EMBL/GenBank/DDBJ whole genome shotgun (WGS) entry which is preliminary data.</text>
</comment>
<keyword evidence="4" id="KW-1185">Reference proteome</keyword>
<feature type="region of interest" description="Disordered" evidence="1">
    <location>
        <begin position="164"/>
        <end position="192"/>
    </location>
</feature>
<feature type="region of interest" description="Disordered" evidence="1">
    <location>
        <begin position="98"/>
        <end position="130"/>
    </location>
</feature>
<feature type="compositionally biased region" description="Basic and acidic residues" evidence="1">
    <location>
        <begin position="1211"/>
        <end position="1223"/>
    </location>
</feature>
<feature type="region of interest" description="Disordered" evidence="1">
    <location>
        <begin position="744"/>
        <end position="763"/>
    </location>
</feature>
<reference evidence="3 4" key="1">
    <citation type="journal article" date="2021" name="Plant Biotechnol. J.">
        <title>Multi-omics assisted identification of the key and species-specific regulatory components of drought-tolerant mechanisms in Gossypium stocksii.</title>
        <authorList>
            <person name="Yu D."/>
            <person name="Ke L."/>
            <person name="Zhang D."/>
            <person name="Wu Y."/>
            <person name="Sun Y."/>
            <person name="Mei J."/>
            <person name="Sun J."/>
            <person name="Sun Y."/>
        </authorList>
    </citation>
    <scope>NUCLEOTIDE SEQUENCE [LARGE SCALE GENOMIC DNA]</scope>
    <source>
        <strain evidence="4">cv. E1</strain>
        <tissue evidence="3">Leaf</tissue>
    </source>
</reference>
<feature type="region of interest" description="Disordered" evidence="1">
    <location>
        <begin position="465"/>
        <end position="499"/>
    </location>
</feature>
<feature type="region of interest" description="Disordered" evidence="1">
    <location>
        <begin position="429"/>
        <end position="451"/>
    </location>
</feature>
<keyword evidence="2" id="KW-0812">Transmembrane</keyword>
<proteinExistence type="predicted"/>
<feature type="compositionally biased region" description="Basic and acidic residues" evidence="1">
    <location>
        <begin position="98"/>
        <end position="107"/>
    </location>
</feature>
<feature type="region of interest" description="Disordered" evidence="1">
    <location>
        <begin position="604"/>
        <end position="626"/>
    </location>
</feature>
<dbReference type="PANTHER" id="PTHR33870">
    <property type="entry name" value="CARDIOMYOPATHY-ASSOCIATED PROTEIN"/>
    <property type="match status" value="1"/>
</dbReference>
<accession>A0A9D3V3H5</accession>
<dbReference type="Proteomes" id="UP000828251">
    <property type="component" value="Unassembled WGS sequence"/>
</dbReference>
<feature type="compositionally biased region" description="Basic and acidic residues" evidence="1">
    <location>
        <begin position="796"/>
        <end position="827"/>
    </location>
</feature>
<feature type="compositionally biased region" description="Polar residues" evidence="1">
    <location>
        <begin position="754"/>
        <end position="763"/>
    </location>
</feature>
<evidence type="ECO:0008006" key="5">
    <source>
        <dbReference type="Google" id="ProtNLM"/>
    </source>
</evidence>
<evidence type="ECO:0000256" key="1">
    <source>
        <dbReference type="SAM" id="MobiDB-lite"/>
    </source>
</evidence>
<dbReference type="AlphaFoldDB" id="A0A9D3V3H5"/>
<protein>
    <recommendedName>
        <fullName evidence="5">Cardiomyopathy-associated protein 5</fullName>
    </recommendedName>
</protein>
<feature type="compositionally biased region" description="Basic and acidic residues" evidence="1">
    <location>
        <begin position="178"/>
        <end position="191"/>
    </location>
</feature>
<feature type="region of interest" description="Disordered" evidence="1">
    <location>
        <begin position="941"/>
        <end position="1275"/>
    </location>
</feature>
<keyword evidence="2" id="KW-0472">Membrane</keyword>
<evidence type="ECO:0000256" key="2">
    <source>
        <dbReference type="SAM" id="Phobius"/>
    </source>
</evidence>
<feature type="compositionally biased region" description="Polar residues" evidence="1">
    <location>
        <begin position="1225"/>
        <end position="1242"/>
    </location>
</feature>